<dbReference type="Proteomes" id="UP000567293">
    <property type="component" value="Unassembled WGS sequence"/>
</dbReference>
<evidence type="ECO:0000313" key="2">
    <source>
        <dbReference type="Proteomes" id="UP000567293"/>
    </source>
</evidence>
<accession>A0A7V8NR69</accession>
<gene>
    <name evidence="1" type="ORF">HRJ53_13545</name>
</gene>
<protein>
    <submittedName>
        <fullName evidence="1">Uncharacterized protein</fullName>
    </submittedName>
</protein>
<keyword evidence="2" id="KW-1185">Reference proteome</keyword>
<organism evidence="1 2">
    <name type="scientific">Candidatus Acidiferrum panamense</name>
    <dbReference type="NCBI Taxonomy" id="2741543"/>
    <lineage>
        <taxon>Bacteria</taxon>
        <taxon>Pseudomonadati</taxon>
        <taxon>Acidobacteriota</taxon>
        <taxon>Terriglobia</taxon>
        <taxon>Candidatus Acidiferrales</taxon>
        <taxon>Candidatus Acidiferrum</taxon>
    </lineage>
</organism>
<feature type="non-terminal residue" evidence="1">
    <location>
        <position position="126"/>
    </location>
</feature>
<dbReference type="AlphaFoldDB" id="A0A7V8NR69"/>
<comment type="caution">
    <text evidence="1">The sequence shown here is derived from an EMBL/GenBank/DDBJ whole genome shotgun (WGS) entry which is preliminary data.</text>
</comment>
<name>A0A7V8NR69_9BACT</name>
<reference evidence="1" key="1">
    <citation type="submission" date="2020-06" db="EMBL/GenBank/DDBJ databases">
        <title>Legume-microbial interactions unlock mineral nutrients during tropical forest succession.</title>
        <authorList>
            <person name="Epihov D.Z."/>
        </authorList>
    </citation>
    <scope>NUCLEOTIDE SEQUENCE [LARGE SCALE GENOMIC DNA]</scope>
    <source>
        <strain evidence="1">Pan2503</strain>
    </source>
</reference>
<sequence length="126" mass="14193">MAGLKPEETKQVKGMTLRRDPAREGCFKVVHTDTELVEYPGMTDISRRERIHRHMNNETGAIEIAAQCLIDFPEAPWELRLQLARQCWDESRHVAGLHRRLLVPGPGLQGHEVRAHQGAGRAARGA</sequence>
<evidence type="ECO:0000313" key="1">
    <source>
        <dbReference type="EMBL" id="MBA0086017.1"/>
    </source>
</evidence>
<dbReference type="EMBL" id="JACDQQ010001313">
    <property type="protein sequence ID" value="MBA0086017.1"/>
    <property type="molecule type" value="Genomic_DNA"/>
</dbReference>
<proteinExistence type="predicted"/>